<protein>
    <submittedName>
        <fullName evidence="2">Glycosyltransferase family 2 protein</fullName>
    </submittedName>
</protein>
<dbReference type="Pfam" id="PF00535">
    <property type="entry name" value="Glycos_transf_2"/>
    <property type="match status" value="1"/>
</dbReference>
<dbReference type="PANTHER" id="PTHR48090">
    <property type="entry name" value="UNDECAPRENYL-PHOSPHATE 4-DEOXY-4-FORMAMIDO-L-ARABINOSE TRANSFERASE-RELATED"/>
    <property type="match status" value="1"/>
</dbReference>
<accession>A0ABZ2LKI5</accession>
<dbReference type="Proteomes" id="UP001370348">
    <property type="component" value="Chromosome"/>
</dbReference>
<dbReference type="SUPFAM" id="SSF53448">
    <property type="entry name" value="Nucleotide-diphospho-sugar transferases"/>
    <property type="match status" value="1"/>
</dbReference>
<sequence>MSVSQSIIVPCYNEGANIPNLIGRFEALANGGPVDWELILVNNGSVDDSAAIFERELAKPGRSFARVVTVPSPNVGYGHGITTGLRAARGEYLGWTHADGQTPPSDVLRAFELLRSSADPKRTFVKGRRRNRPVKDALFTLGMQATAGAILGLNLDDINGQPKAFHRTLLELASSPPVDLSLDLYFFWVAKKNGFELRTFDVHFGDREHGESKWAFNWRSKARNIARSVKFMSALRSGTDYPRA</sequence>
<dbReference type="CDD" id="cd04179">
    <property type="entry name" value="DPM_DPG-synthase_like"/>
    <property type="match status" value="1"/>
</dbReference>
<keyword evidence="3" id="KW-1185">Reference proteome</keyword>
<dbReference type="RefSeq" id="WP_394821084.1">
    <property type="nucleotide sequence ID" value="NZ_CP089984.1"/>
</dbReference>
<dbReference type="Gene3D" id="3.90.550.10">
    <property type="entry name" value="Spore Coat Polysaccharide Biosynthesis Protein SpsA, Chain A"/>
    <property type="match status" value="1"/>
</dbReference>
<name>A0ABZ2LKI5_9BACT</name>
<reference evidence="2 3" key="1">
    <citation type="submission" date="2021-12" db="EMBL/GenBank/DDBJ databases">
        <title>Discovery of the Pendulisporaceae a myxobacterial family with distinct sporulation behavior and unique specialized metabolism.</title>
        <authorList>
            <person name="Garcia R."/>
            <person name="Popoff A."/>
            <person name="Bader C.D."/>
            <person name="Loehr J."/>
            <person name="Walesch S."/>
            <person name="Walt C."/>
            <person name="Boldt J."/>
            <person name="Bunk B."/>
            <person name="Haeckl F.J.F.P.J."/>
            <person name="Gunesch A.P."/>
            <person name="Birkelbach J."/>
            <person name="Nuebel U."/>
            <person name="Pietschmann T."/>
            <person name="Bach T."/>
            <person name="Mueller R."/>
        </authorList>
    </citation>
    <scope>NUCLEOTIDE SEQUENCE [LARGE SCALE GENOMIC DNA]</scope>
    <source>
        <strain evidence="2 3">MSr11954</strain>
    </source>
</reference>
<dbReference type="InterPro" id="IPR001173">
    <property type="entry name" value="Glyco_trans_2-like"/>
</dbReference>
<proteinExistence type="predicted"/>
<gene>
    <name evidence="2" type="ORF">LZC94_26810</name>
</gene>
<evidence type="ECO:0000259" key="1">
    <source>
        <dbReference type="Pfam" id="PF00535"/>
    </source>
</evidence>
<dbReference type="EMBL" id="CP089984">
    <property type="protein sequence ID" value="WXB11464.1"/>
    <property type="molecule type" value="Genomic_DNA"/>
</dbReference>
<dbReference type="PANTHER" id="PTHR48090:SF7">
    <property type="entry name" value="RFBJ PROTEIN"/>
    <property type="match status" value="1"/>
</dbReference>
<dbReference type="InterPro" id="IPR050256">
    <property type="entry name" value="Glycosyltransferase_2"/>
</dbReference>
<evidence type="ECO:0000313" key="2">
    <source>
        <dbReference type="EMBL" id="WXB11464.1"/>
    </source>
</evidence>
<organism evidence="2 3">
    <name type="scientific">Pendulispora albinea</name>
    <dbReference type="NCBI Taxonomy" id="2741071"/>
    <lineage>
        <taxon>Bacteria</taxon>
        <taxon>Pseudomonadati</taxon>
        <taxon>Myxococcota</taxon>
        <taxon>Myxococcia</taxon>
        <taxon>Myxococcales</taxon>
        <taxon>Sorangiineae</taxon>
        <taxon>Pendulisporaceae</taxon>
        <taxon>Pendulispora</taxon>
    </lineage>
</organism>
<dbReference type="InterPro" id="IPR029044">
    <property type="entry name" value="Nucleotide-diphossugar_trans"/>
</dbReference>
<feature type="domain" description="Glycosyltransferase 2-like" evidence="1">
    <location>
        <begin position="6"/>
        <end position="116"/>
    </location>
</feature>
<evidence type="ECO:0000313" key="3">
    <source>
        <dbReference type="Proteomes" id="UP001370348"/>
    </source>
</evidence>